<accession>A0A8H2JL38</accession>
<name>A0A8H2JL38_9GAMM</name>
<dbReference type="InterPro" id="IPR014308">
    <property type="entry name" value="Xanthine_DH_XdhC"/>
</dbReference>
<proteinExistence type="predicted"/>
<dbReference type="OrthoDB" id="61481at2"/>
<keyword evidence="4" id="KW-1185">Reference proteome</keyword>
<dbReference type="AlphaFoldDB" id="A0A8H2JL38"/>
<dbReference type="Proteomes" id="UP000307702">
    <property type="component" value="Unassembled WGS sequence"/>
</dbReference>
<sequence>MKMNWASAAHQLNKQGQAYVIATIVGVTGSTPRNSGTKMVISRDDIFDTIGGGHLEHKVIKHAHQLLTMGDACQHLEHFQLGAQLGQCCGGNASVLFECFSASGANIMLFGAGHVGKALIPILAGLPCSITWVDSRAEQFPNDVDNYHNVTAVVSENPAEEVSLMSVNSYYIVMTHNHQLDYDISHNILKRADFAYLGLIASDAKWRRFQQRFQHRDIAKSLIDKMNCPIGLAQVQGKLPMEVAVSVAGEIIQRYQAAQVLANPNANKQKNAKSQSTKQGIAWQELKDLVPQAKAC</sequence>
<evidence type="ECO:0000259" key="1">
    <source>
        <dbReference type="Pfam" id="PF02625"/>
    </source>
</evidence>
<dbReference type="InterPro" id="IPR052698">
    <property type="entry name" value="MoCofactor_Util/Proc"/>
</dbReference>
<reference evidence="3 4" key="1">
    <citation type="submission" date="2019-05" db="EMBL/GenBank/DDBJ databases">
        <title>Colwellia ponticola sp. nov., isolated from seawater.</title>
        <authorList>
            <person name="Yoon J.-H."/>
        </authorList>
    </citation>
    <scope>NUCLEOTIDE SEQUENCE [LARGE SCALE GENOMIC DNA]</scope>
    <source>
        <strain evidence="3 4">OISW-25</strain>
    </source>
</reference>
<evidence type="ECO:0000313" key="4">
    <source>
        <dbReference type="Proteomes" id="UP000307702"/>
    </source>
</evidence>
<feature type="domain" description="XdhC Rossmann" evidence="2">
    <location>
        <begin position="108"/>
        <end position="251"/>
    </location>
</feature>
<dbReference type="RefSeq" id="WP_138622372.1">
    <property type="nucleotide sequence ID" value="NZ_SZVP01000006.1"/>
</dbReference>
<dbReference type="Pfam" id="PF02625">
    <property type="entry name" value="XdhC_CoxI"/>
    <property type="match status" value="1"/>
</dbReference>
<dbReference type="NCBIfam" id="TIGR02964">
    <property type="entry name" value="xanthine_xdhC"/>
    <property type="match status" value="1"/>
</dbReference>
<dbReference type="InterPro" id="IPR027051">
    <property type="entry name" value="XdhC_Rossmann_dom"/>
</dbReference>
<dbReference type="InterPro" id="IPR003777">
    <property type="entry name" value="XdhC_CoxI"/>
</dbReference>
<dbReference type="EMBL" id="SZVP01000006">
    <property type="protein sequence ID" value="TMM45413.1"/>
    <property type="molecule type" value="Genomic_DNA"/>
</dbReference>
<evidence type="ECO:0000313" key="3">
    <source>
        <dbReference type="EMBL" id="TMM45413.1"/>
    </source>
</evidence>
<gene>
    <name evidence="3" type="primary">xdhC</name>
    <name evidence="3" type="ORF">FCS21_08455</name>
</gene>
<organism evidence="3 4">
    <name type="scientific">Colwellia ponticola</name>
    <dbReference type="NCBI Taxonomy" id="2304625"/>
    <lineage>
        <taxon>Bacteria</taxon>
        <taxon>Pseudomonadati</taxon>
        <taxon>Pseudomonadota</taxon>
        <taxon>Gammaproteobacteria</taxon>
        <taxon>Alteromonadales</taxon>
        <taxon>Colwelliaceae</taxon>
        <taxon>Colwellia</taxon>
    </lineage>
</organism>
<dbReference type="Pfam" id="PF13478">
    <property type="entry name" value="XdhC_C"/>
    <property type="match status" value="1"/>
</dbReference>
<evidence type="ECO:0000259" key="2">
    <source>
        <dbReference type="Pfam" id="PF13478"/>
    </source>
</evidence>
<protein>
    <submittedName>
        <fullName evidence="3">Xanthine dehydrogenase accessory protein XdhC</fullName>
    </submittedName>
</protein>
<dbReference type="PANTHER" id="PTHR30388">
    <property type="entry name" value="ALDEHYDE OXIDOREDUCTASE MOLYBDENUM COFACTOR ASSEMBLY PROTEIN"/>
    <property type="match status" value="1"/>
</dbReference>
<comment type="caution">
    <text evidence="3">The sequence shown here is derived from an EMBL/GenBank/DDBJ whole genome shotgun (WGS) entry which is preliminary data.</text>
</comment>
<feature type="domain" description="XdhC- CoxI" evidence="1">
    <location>
        <begin position="14"/>
        <end position="72"/>
    </location>
</feature>
<dbReference type="Gene3D" id="3.40.50.720">
    <property type="entry name" value="NAD(P)-binding Rossmann-like Domain"/>
    <property type="match status" value="1"/>
</dbReference>
<dbReference type="PANTHER" id="PTHR30388:SF6">
    <property type="entry name" value="XANTHINE DEHYDROGENASE SUBUNIT A-RELATED"/>
    <property type="match status" value="1"/>
</dbReference>